<dbReference type="InterPro" id="IPR020097">
    <property type="entry name" value="PsdUridine_synth_TruA_a/b_dom"/>
</dbReference>
<comment type="caution">
    <text evidence="9">The sequence shown here is derived from an EMBL/GenBank/DDBJ whole genome shotgun (WGS) entry which is preliminary data.</text>
</comment>
<comment type="subunit">
    <text evidence="4">Homodimer.</text>
</comment>
<protein>
    <recommendedName>
        <fullName evidence="4">tRNA pseudouridine synthase A</fullName>
        <ecNumber evidence="4">5.4.99.12</ecNumber>
    </recommendedName>
    <alternativeName>
        <fullName evidence="4">tRNA pseudouridine(38-40) synthase</fullName>
    </alternativeName>
    <alternativeName>
        <fullName evidence="4">tRNA pseudouridylate synthase I</fullName>
    </alternativeName>
    <alternativeName>
        <fullName evidence="4">tRNA-uridine isomerase I</fullName>
    </alternativeName>
</protein>
<keyword evidence="10" id="KW-1185">Reference proteome</keyword>
<dbReference type="FunFam" id="3.30.70.580:FF:000001">
    <property type="entry name" value="tRNA pseudouridine synthase A"/>
    <property type="match status" value="1"/>
</dbReference>
<feature type="domain" description="Pseudouridine synthase I TruA alpha/beta" evidence="8">
    <location>
        <begin position="145"/>
        <end position="245"/>
    </location>
</feature>
<feature type="domain" description="Pseudouridine synthase I TruA alpha/beta" evidence="8">
    <location>
        <begin position="8"/>
        <end position="103"/>
    </location>
</feature>
<organism evidence="9 10">
    <name type="scientific">Candidatus Macondimonas diazotrophica</name>
    <dbReference type="NCBI Taxonomy" id="2305248"/>
    <lineage>
        <taxon>Bacteria</taxon>
        <taxon>Pseudomonadati</taxon>
        <taxon>Pseudomonadota</taxon>
        <taxon>Gammaproteobacteria</taxon>
        <taxon>Chromatiales</taxon>
        <taxon>Ectothiorhodospiraceae</taxon>
        <taxon>Candidatus Macondimonas</taxon>
    </lineage>
</organism>
<proteinExistence type="inferred from homology"/>
<gene>
    <name evidence="4 9" type="primary">truA</name>
    <name evidence="9" type="ORF">E4680_02835</name>
</gene>
<dbReference type="GO" id="GO:0003723">
    <property type="term" value="F:RNA binding"/>
    <property type="evidence" value="ECO:0007669"/>
    <property type="project" value="InterPro"/>
</dbReference>
<evidence type="ECO:0000256" key="1">
    <source>
        <dbReference type="ARBA" id="ARBA00009375"/>
    </source>
</evidence>
<dbReference type="NCBIfam" id="TIGR00071">
    <property type="entry name" value="hisT_truA"/>
    <property type="match status" value="1"/>
</dbReference>
<dbReference type="InterPro" id="IPR020095">
    <property type="entry name" value="PsdUridine_synth_TruA_C"/>
</dbReference>
<reference evidence="9 10" key="1">
    <citation type="journal article" date="2019" name="ISME J.">
        <title>Candidatus Macondimonas diazotrophica, a novel gammaproteobacterial genus dominating crude-oil-contaminated coastal sediments.</title>
        <authorList>
            <person name="Karthikeyan S."/>
            <person name="Konstantinidis K."/>
        </authorList>
    </citation>
    <scope>NUCLEOTIDE SEQUENCE [LARGE SCALE GENOMIC DNA]</scope>
    <source>
        <strain evidence="9 10">KTK01</strain>
    </source>
</reference>
<evidence type="ECO:0000259" key="8">
    <source>
        <dbReference type="Pfam" id="PF01416"/>
    </source>
</evidence>
<dbReference type="InterPro" id="IPR020094">
    <property type="entry name" value="TruA/RsuA/RluB/E/F_N"/>
</dbReference>
<evidence type="ECO:0000256" key="7">
    <source>
        <dbReference type="RuleBase" id="RU003792"/>
    </source>
</evidence>
<dbReference type="SUPFAM" id="SSF55120">
    <property type="entry name" value="Pseudouridine synthase"/>
    <property type="match status" value="1"/>
</dbReference>
<dbReference type="GO" id="GO:0031119">
    <property type="term" value="P:tRNA pseudouridine synthesis"/>
    <property type="evidence" value="ECO:0007669"/>
    <property type="project" value="UniProtKB-UniRule"/>
</dbReference>
<evidence type="ECO:0000313" key="10">
    <source>
        <dbReference type="Proteomes" id="UP000297890"/>
    </source>
</evidence>
<dbReference type="EMBL" id="SRIO01000003">
    <property type="protein sequence ID" value="TFZ83464.1"/>
    <property type="molecule type" value="Genomic_DNA"/>
</dbReference>
<dbReference type="PANTHER" id="PTHR11142:SF0">
    <property type="entry name" value="TRNA PSEUDOURIDINE SYNTHASE-LIKE 1"/>
    <property type="match status" value="1"/>
</dbReference>
<evidence type="ECO:0000256" key="5">
    <source>
        <dbReference type="PIRSR" id="PIRSR001430-1"/>
    </source>
</evidence>
<dbReference type="RefSeq" id="WP_135280881.1">
    <property type="nucleotide sequence ID" value="NZ_SRIO01000003.1"/>
</dbReference>
<dbReference type="Gene3D" id="3.30.70.580">
    <property type="entry name" value="Pseudouridine synthase I, catalytic domain, N-terminal subdomain"/>
    <property type="match status" value="1"/>
</dbReference>
<dbReference type="Proteomes" id="UP000297890">
    <property type="component" value="Unassembled WGS sequence"/>
</dbReference>
<feature type="binding site" evidence="4 6">
    <location>
        <position position="110"/>
    </location>
    <ligand>
        <name>substrate</name>
    </ligand>
</feature>
<comment type="caution">
    <text evidence="4">Lacks conserved residue(s) required for the propagation of feature annotation.</text>
</comment>
<sequence>MRIVLGVEYDGASFQGWQAQRHTTRTVQSTLERALGRVAAAPVEVTAAGRTDAGVHAQGQVVHFDSPVDRPEAAWVLGGNRYLPSTIAVKWARPVSDRFHARFSAQWRRYRYLIHDERARSALTAGRVTWFHYPLDVARMAAAGQTLVGEHDFSSFRGQECQARSPIRTVHSLNVQREGALIVLEIQANAFLHHMVRNIAGVLMAIGKGDRPVSWAGDVLAQRNRMLGGVTAAPDGLYLTAVGYPREFGLPEPVPDLCAGFPDRWDPTAEFTAG</sequence>
<evidence type="ECO:0000256" key="3">
    <source>
        <dbReference type="ARBA" id="ARBA00023235"/>
    </source>
</evidence>
<keyword evidence="2 4" id="KW-0819">tRNA processing</keyword>
<evidence type="ECO:0000256" key="4">
    <source>
        <dbReference type="HAMAP-Rule" id="MF_00171"/>
    </source>
</evidence>
<dbReference type="InterPro" id="IPR001406">
    <property type="entry name" value="PsdUridine_synth_TruA"/>
</dbReference>
<dbReference type="CDD" id="cd02570">
    <property type="entry name" value="PseudoU_synth_EcTruA"/>
    <property type="match status" value="1"/>
</dbReference>
<evidence type="ECO:0000256" key="2">
    <source>
        <dbReference type="ARBA" id="ARBA00022694"/>
    </source>
</evidence>
<dbReference type="Gene3D" id="3.30.70.660">
    <property type="entry name" value="Pseudouridine synthase I, catalytic domain, C-terminal subdomain"/>
    <property type="match status" value="1"/>
</dbReference>
<evidence type="ECO:0000256" key="6">
    <source>
        <dbReference type="PIRSR" id="PIRSR001430-2"/>
    </source>
</evidence>
<dbReference type="GO" id="GO:0160147">
    <property type="term" value="F:tRNA pseudouridine(38-40) synthase activity"/>
    <property type="evidence" value="ECO:0007669"/>
    <property type="project" value="UniProtKB-EC"/>
</dbReference>
<dbReference type="InterPro" id="IPR020103">
    <property type="entry name" value="PsdUridine_synth_cat_dom_sf"/>
</dbReference>
<feature type="active site" description="Nucleophile" evidence="4 5">
    <location>
        <position position="52"/>
    </location>
</feature>
<dbReference type="PIRSF" id="PIRSF001430">
    <property type="entry name" value="tRNA_psdUrid_synth"/>
    <property type="match status" value="1"/>
</dbReference>
<dbReference type="HAMAP" id="MF_00171">
    <property type="entry name" value="TruA"/>
    <property type="match status" value="1"/>
</dbReference>
<dbReference type="OrthoDB" id="9811823at2"/>
<comment type="similarity">
    <text evidence="1 4 7">Belongs to the tRNA pseudouridine synthase TruA family.</text>
</comment>
<name>A0A4Z0FCF7_9GAMM</name>
<comment type="catalytic activity">
    <reaction evidence="4 7">
        <text>uridine(38/39/40) in tRNA = pseudouridine(38/39/40) in tRNA</text>
        <dbReference type="Rhea" id="RHEA:22376"/>
        <dbReference type="Rhea" id="RHEA-COMP:10085"/>
        <dbReference type="Rhea" id="RHEA-COMP:10087"/>
        <dbReference type="ChEBI" id="CHEBI:65314"/>
        <dbReference type="ChEBI" id="CHEBI:65315"/>
        <dbReference type="EC" id="5.4.99.12"/>
    </reaction>
</comment>
<dbReference type="AlphaFoldDB" id="A0A4Z0FCF7"/>
<dbReference type="Pfam" id="PF01416">
    <property type="entry name" value="PseudoU_synth_1"/>
    <property type="match status" value="2"/>
</dbReference>
<dbReference type="PANTHER" id="PTHR11142">
    <property type="entry name" value="PSEUDOURIDYLATE SYNTHASE"/>
    <property type="match status" value="1"/>
</dbReference>
<dbReference type="EC" id="5.4.99.12" evidence="4"/>
<keyword evidence="3 4" id="KW-0413">Isomerase</keyword>
<accession>A0A4Z0FCF7</accession>
<evidence type="ECO:0000313" key="9">
    <source>
        <dbReference type="EMBL" id="TFZ83464.1"/>
    </source>
</evidence>
<comment type="function">
    <text evidence="4">Formation of pseudouridine at positions 38, 39 and 40 in the anticodon stem and loop of transfer RNAs.</text>
</comment>